<dbReference type="PANTHER" id="PTHR19303">
    <property type="entry name" value="TRANSPOSON"/>
    <property type="match status" value="1"/>
</dbReference>
<dbReference type="InterPro" id="IPR001715">
    <property type="entry name" value="CH_dom"/>
</dbReference>
<reference evidence="3" key="1">
    <citation type="submission" date="2025-08" db="UniProtKB">
        <authorList>
            <consortium name="RefSeq"/>
        </authorList>
    </citation>
    <scope>IDENTIFICATION</scope>
</reference>
<dbReference type="InterPro" id="IPR050863">
    <property type="entry name" value="CenT-Element_Derived"/>
</dbReference>
<dbReference type="KEGG" id="osn:115229828"/>
<dbReference type="Gene3D" id="1.10.418.10">
    <property type="entry name" value="Calponin-like domain"/>
    <property type="match status" value="1"/>
</dbReference>
<dbReference type="Pfam" id="PF00307">
    <property type="entry name" value="CH"/>
    <property type="match status" value="1"/>
</dbReference>
<dbReference type="SMART" id="SM00033">
    <property type="entry name" value="CH"/>
    <property type="match status" value="1"/>
</dbReference>
<dbReference type="InterPro" id="IPR004875">
    <property type="entry name" value="DDE_SF_endonuclease_dom"/>
</dbReference>
<accession>A0A6P7U4W2</accession>
<organism evidence="2 3">
    <name type="scientific">Octopus sinensis</name>
    <name type="common">East Asian common octopus</name>
    <dbReference type="NCBI Taxonomy" id="2607531"/>
    <lineage>
        <taxon>Eukaryota</taxon>
        <taxon>Metazoa</taxon>
        <taxon>Spiralia</taxon>
        <taxon>Lophotrochozoa</taxon>
        <taxon>Mollusca</taxon>
        <taxon>Cephalopoda</taxon>
        <taxon>Coleoidea</taxon>
        <taxon>Octopodiformes</taxon>
        <taxon>Octopoda</taxon>
        <taxon>Incirrata</taxon>
        <taxon>Octopodidae</taxon>
        <taxon>Octopus</taxon>
    </lineage>
</organism>
<dbReference type="Pfam" id="PF03184">
    <property type="entry name" value="DDE_1"/>
    <property type="match status" value="1"/>
</dbReference>
<dbReference type="RefSeq" id="XP_029655976.1">
    <property type="nucleotide sequence ID" value="XM_029800116.1"/>
</dbReference>
<gene>
    <name evidence="3" type="primary">LOC115229828</name>
</gene>
<dbReference type="GO" id="GO:0005634">
    <property type="term" value="C:nucleus"/>
    <property type="evidence" value="ECO:0007669"/>
    <property type="project" value="TreeGrafter"/>
</dbReference>
<dbReference type="PANTHER" id="PTHR19303:SF73">
    <property type="entry name" value="PROTEIN PDC2"/>
    <property type="match status" value="1"/>
</dbReference>
<evidence type="ECO:0000313" key="3">
    <source>
        <dbReference type="RefSeq" id="XP_029655976.1"/>
    </source>
</evidence>
<keyword evidence="2" id="KW-1185">Reference proteome</keyword>
<evidence type="ECO:0000313" key="2">
    <source>
        <dbReference type="Proteomes" id="UP000515154"/>
    </source>
</evidence>
<name>A0A6P7U4W2_9MOLL</name>
<dbReference type="AlphaFoldDB" id="A0A6P7U4W2"/>
<dbReference type="Gene3D" id="1.20.58.60">
    <property type="match status" value="1"/>
</dbReference>
<dbReference type="Proteomes" id="UP000515154">
    <property type="component" value="Unplaced"/>
</dbReference>
<protein>
    <submittedName>
        <fullName evidence="3">Tigger transposable element-derived protein 1-like</fullName>
    </submittedName>
</protein>
<dbReference type="SUPFAM" id="SSF47576">
    <property type="entry name" value="Calponin-homology domain, CH-domain"/>
    <property type="match status" value="1"/>
</dbReference>
<dbReference type="PROSITE" id="PS50021">
    <property type="entry name" value="CH"/>
    <property type="match status" value="1"/>
</dbReference>
<sequence length="413" mass="47629">MTLLLCCSYTGEKYKPLIIGRTKSPRVLKGVNLREIGIEYDASCKAWMTKNIFENWLSRFNEEMREKRRKIALLIDNATCHAVSLKLSNVDVIFFPKNTSSLIQPCDQGIIKAFKNHFNNWIMKTIIYDKNPAGQIDEAIKGIKILDAISCSKLAWDEITDTSIQHCFEKAMEYDCREKEDIEESLINSGIVENAILKSFWDDNSSDEEDYSEQFMEHLDDQQVINNAECAFTMLLNVIKQETPENDIKIEGSPNFQNVLESSAKDGLLLWCQRKTAGYEGVDVQNFHTSFKNGLAFAALIHKHRPDLLDFSLLRVSIRLVTLLAWIQAKVELFSEKSGNLSLDNVVERMEKFAEYSVYEKPGKYREKTELENLVVNTARYSEQVSTNWGVLDRIDVEYEEWIFGVYNRSSRL</sequence>
<feature type="domain" description="Calponin-homology (CH)" evidence="1">
    <location>
        <begin position="262"/>
        <end position="366"/>
    </location>
</feature>
<evidence type="ECO:0000259" key="1">
    <source>
        <dbReference type="PROSITE" id="PS50021"/>
    </source>
</evidence>
<dbReference type="InterPro" id="IPR036872">
    <property type="entry name" value="CH_dom_sf"/>
</dbReference>
<proteinExistence type="predicted"/>
<dbReference type="GO" id="GO:0003677">
    <property type="term" value="F:DNA binding"/>
    <property type="evidence" value="ECO:0007669"/>
    <property type="project" value="TreeGrafter"/>
</dbReference>